<keyword evidence="9" id="KW-1185">Reference proteome</keyword>
<evidence type="ECO:0000256" key="2">
    <source>
        <dbReference type="ARBA" id="ARBA00007362"/>
    </source>
</evidence>
<feature type="transmembrane region" description="Helical" evidence="6">
    <location>
        <begin position="273"/>
        <end position="292"/>
    </location>
</feature>
<feature type="transmembrane region" description="Helical" evidence="6">
    <location>
        <begin position="246"/>
        <end position="267"/>
    </location>
</feature>
<feature type="transmembrane region" description="Helical" evidence="6">
    <location>
        <begin position="181"/>
        <end position="203"/>
    </location>
</feature>
<dbReference type="Gene3D" id="1.10.3730.20">
    <property type="match status" value="1"/>
</dbReference>
<feature type="transmembrane region" description="Helical" evidence="6">
    <location>
        <begin position="97"/>
        <end position="118"/>
    </location>
</feature>
<gene>
    <name evidence="8" type="ORF">SHK19_04470</name>
</gene>
<accession>A0ABZ0ZT73</accession>
<dbReference type="PANTHER" id="PTHR32322">
    <property type="entry name" value="INNER MEMBRANE TRANSPORTER"/>
    <property type="match status" value="1"/>
</dbReference>
<dbReference type="SUPFAM" id="SSF103481">
    <property type="entry name" value="Multidrug resistance efflux transporter EmrE"/>
    <property type="match status" value="2"/>
</dbReference>
<evidence type="ECO:0000259" key="7">
    <source>
        <dbReference type="Pfam" id="PF00892"/>
    </source>
</evidence>
<feature type="domain" description="EamA" evidence="7">
    <location>
        <begin position="13"/>
        <end position="142"/>
    </location>
</feature>
<organism evidence="8 9">
    <name type="scientific">Nocardioides bizhenqiangii</name>
    <dbReference type="NCBI Taxonomy" id="3095076"/>
    <lineage>
        <taxon>Bacteria</taxon>
        <taxon>Bacillati</taxon>
        <taxon>Actinomycetota</taxon>
        <taxon>Actinomycetes</taxon>
        <taxon>Propionibacteriales</taxon>
        <taxon>Nocardioidaceae</taxon>
        <taxon>Nocardioides</taxon>
    </lineage>
</organism>
<evidence type="ECO:0000313" key="9">
    <source>
        <dbReference type="Proteomes" id="UP001327225"/>
    </source>
</evidence>
<reference evidence="9" key="1">
    <citation type="submission" date="2023-12" db="EMBL/GenBank/DDBJ databases">
        <title>Novel species in genus Nocardioides.</title>
        <authorList>
            <person name="Zhou H."/>
        </authorList>
    </citation>
    <scope>NUCLEOTIDE SEQUENCE [LARGE SCALE GENOMIC DNA]</scope>
    <source>
        <strain evidence="9">HM61</strain>
    </source>
</reference>
<evidence type="ECO:0000313" key="8">
    <source>
        <dbReference type="EMBL" id="WQQ27487.1"/>
    </source>
</evidence>
<dbReference type="InterPro" id="IPR050638">
    <property type="entry name" value="AA-Vitamin_Transporters"/>
</dbReference>
<sequence>MDTKAKVWLVAAALAIVYVVWGSTYLAIRVVVEEMPPLTGMGSRFVIAGVLLGGLLKLRGVDIRVTRRQLAGAALVGLMLPLLGNGLVAIGESMGTPSGVAALLVASVPLFITAFRFLAGERPRLWSVVGVLLGFVGLAWLVLGGNDQGNVPLGGAAFVLAASVFWALGSWLQPRLTLPDNIFVLAVHEMWTGGAMMVALGLALGEDVNLAEYGGETWLAWAYLVVFGSMLAYSAYVWVLSNAPIGLVATYAYVNPVVAVLLGWLILSERITSAVLVGGLVIVAAVAVVISVERTPKREEESTLEPV</sequence>
<evidence type="ECO:0000256" key="1">
    <source>
        <dbReference type="ARBA" id="ARBA00004141"/>
    </source>
</evidence>
<dbReference type="InterPro" id="IPR000620">
    <property type="entry name" value="EamA_dom"/>
</dbReference>
<evidence type="ECO:0000256" key="5">
    <source>
        <dbReference type="ARBA" id="ARBA00023136"/>
    </source>
</evidence>
<evidence type="ECO:0000256" key="6">
    <source>
        <dbReference type="SAM" id="Phobius"/>
    </source>
</evidence>
<dbReference type="Proteomes" id="UP001327225">
    <property type="component" value="Chromosome"/>
</dbReference>
<feature type="transmembrane region" description="Helical" evidence="6">
    <location>
        <begin position="149"/>
        <end position="169"/>
    </location>
</feature>
<feature type="transmembrane region" description="Helical" evidence="6">
    <location>
        <begin position="40"/>
        <end position="58"/>
    </location>
</feature>
<keyword evidence="3 6" id="KW-0812">Transmembrane</keyword>
<name>A0ABZ0ZT73_9ACTN</name>
<protein>
    <submittedName>
        <fullName evidence="8">EamA family transporter</fullName>
    </submittedName>
</protein>
<keyword evidence="4 6" id="KW-1133">Transmembrane helix</keyword>
<keyword evidence="5 6" id="KW-0472">Membrane</keyword>
<feature type="transmembrane region" description="Helical" evidence="6">
    <location>
        <begin position="125"/>
        <end position="143"/>
    </location>
</feature>
<dbReference type="RefSeq" id="WP_322937948.1">
    <property type="nucleotide sequence ID" value="NZ_CP141059.1"/>
</dbReference>
<dbReference type="EMBL" id="CP141059">
    <property type="protein sequence ID" value="WQQ27487.1"/>
    <property type="molecule type" value="Genomic_DNA"/>
</dbReference>
<comment type="similarity">
    <text evidence="2">Belongs to the EamA transporter family.</text>
</comment>
<dbReference type="InterPro" id="IPR037185">
    <property type="entry name" value="EmrE-like"/>
</dbReference>
<dbReference type="Pfam" id="PF00892">
    <property type="entry name" value="EamA"/>
    <property type="match status" value="2"/>
</dbReference>
<feature type="domain" description="EamA" evidence="7">
    <location>
        <begin position="155"/>
        <end position="290"/>
    </location>
</feature>
<feature type="transmembrane region" description="Helical" evidence="6">
    <location>
        <begin position="7"/>
        <end position="28"/>
    </location>
</feature>
<feature type="transmembrane region" description="Helical" evidence="6">
    <location>
        <begin position="70"/>
        <end position="91"/>
    </location>
</feature>
<evidence type="ECO:0000256" key="3">
    <source>
        <dbReference type="ARBA" id="ARBA00022692"/>
    </source>
</evidence>
<evidence type="ECO:0000256" key="4">
    <source>
        <dbReference type="ARBA" id="ARBA00022989"/>
    </source>
</evidence>
<feature type="transmembrane region" description="Helical" evidence="6">
    <location>
        <begin position="218"/>
        <end position="239"/>
    </location>
</feature>
<dbReference type="PANTHER" id="PTHR32322:SF2">
    <property type="entry name" value="EAMA DOMAIN-CONTAINING PROTEIN"/>
    <property type="match status" value="1"/>
</dbReference>
<comment type="subcellular location">
    <subcellularLocation>
        <location evidence="1">Membrane</location>
        <topology evidence="1">Multi-pass membrane protein</topology>
    </subcellularLocation>
</comment>
<proteinExistence type="inferred from homology"/>